<evidence type="ECO:0000313" key="13">
    <source>
        <dbReference type="EMBL" id="ANV97441.1"/>
    </source>
</evidence>
<dbReference type="CDD" id="cd06223">
    <property type="entry name" value="PRTases_typeI"/>
    <property type="match status" value="1"/>
</dbReference>
<dbReference type="InterPro" id="IPR000836">
    <property type="entry name" value="PRTase_dom"/>
</dbReference>
<dbReference type="GO" id="GO:0002055">
    <property type="term" value="F:adenine binding"/>
    <property type="evidence" value="ECO:0007669"/>
    <property type="project" value="TreeGrafter"/>
</dbReference>
<dbReference type="Proteomes" id="UP000092884">
    <property type="component" value="Chromosome"/>
</dbReference>
<protein>
    <recommendedName>
        <fullName evidence="6 11">Adenine phosphoribosyltransferase</fullName>
        <shortName evidence="11">APRT</shortName>
        <ecNumber evidence="6 11">2.4.2.7</ecNumber>
    </recommendedName>
</protein>
<dbReference type="EC" id="2.4.2.7" evidence="6 11"/>
<dbReference type="OrthoDB" id="9803963at2"/>
<comment type="similarity">
    <text evidence="5 11">Belongs to the purine/pyrimidine phosphoribosyltransferase family.</text>
</comment>
<name>A0A1B1U3X3_9HELI</name>
<dbReference type="GO" id="GO:0006168">
    <property type="term" value="P:adenine salvage"/>
    <property type="evidence" value="ECO:0007669"/>
    <property type="project" value="InterPro"/>
</dbReference>
<dbReference type="InterPro" id="IPR005764">
    <property type="entry name" value="Ade_phspho_trans"/>
</dbReference>
<gene>
    <name evidence="11" type="primary">apt</name>
    <name evidence="13" type="ORF">BBW65_00805</name>
</gene>
<keyword evidence="7 11" id="KW-0963">Cytoplasm</keyword>
<dbReference type="GO" id="GO:0016208">
    <property type="term" value="F:AMP binding"/>
    <property type="evidence" value="ECO:0007669"/>
    <property type="project" value="TreeGrafter"/>
</dbReference>
<feature type="domain" description="Phosphoribosyltransferase" evidence="12">
    <location>
        <begin position="26"/>
        <end position="153"/>
    </location>
</feature>
<evidence type="ECO:0000256" key="11">
    <source>
        <dbReference type="HAMAP-Rule" id="MF_00004"/>
    </source>
</evidence>
<evidence type="ECO:0000256" key="9">
    <source>
        <dbReference type="ARBA" id="ARBA00022679"/>
    </source>
</evidence>
<accession>A0A1B1U3X3</accession>
<dbReference type="Gene3D" id="3.40.50.2020">
    <property type="match status" value="1"/>
</dbReference>
<evidence type="ECO:0000256" key="2">
    <source>
        <dbReference type="ARBA" id="ARBA00003968"/>
    </source>
</evidence>
<evidence type="ECO:0000256" key="7">
    <source>
        <dbReference type="ARBA" id="ARBA00022490"/>
    </source>
</evidence>
<dbReference type="HAMAP" id="MF_00004">
    <property type="entry name" value="Aden_phosphoribosyltr"/>
    <property type="match status" value="1"/>
</dbReference>
<comment type="function">
    <text evidence="2 11">Catalyzes a salvage reaction resulting in the formation of AMP, that is energically less costly than de novo synthesis.</text>
</comment>
<evidence type="ECO:0000256" key="1">
    <source>
        <dbReference type="ARBA" id="ARBA00000868"/>
    </source>
</evidence>
<comment type="subcellular location">
    <subcellularLocation>
        <location evidence="3 11">Cytoplasm</location>
    </subcellularLocation>
</comment>
<evidence type="ECO:0000256" key="3">
    <source>
        <dbReference type="ARBA" id="ARBA00004496"/>
    </source>
</evidence>
<proteinExistence type="inferred from homology"/>
<keyword evidence="9 11" id="KW-0808">Transferase</keyword>
<dbReference type="AlphaFoldDB" id="A0A1B1U3X3"/>
<dbReference type="STRING" id="222136.BBW65_00805"/>
<evidence type="ECO:0000256" key="10">
    <source>
        <dbReference type="ARBA" id="ARBA00022726"/>
    </source>
</evidence>
<evidence type="ECO:0000259" key="12">
    <source>
        <dbReference type="Pfam" id="PF00156"/>
    </source>
</evidence>
<dbReference type="EMBL" id="CP016503">
    <property type="protein sequence ID" value="ANV97441.1"/>
    <property type="molecule type" value="Genomic_DNA"/>
</dbReference>
<evidence type="ECO:0000256" key="5">
    <source>
        <dbReference type="ARBA" id="ARBA00008391"/>
    </source>
</evidence>
<dbReference type="NCBIfam" id="NF002634">
    <property type="entry name" value="PRK02304.1-3"/>
    <property type="match status" value="1"/>
</dbReference>
<dbReference type="SUPFAM" id="SSF53271">
    <property type="entry name" value="PRTase-like"/>
    <property type="match status" value="1"/>
</dbReference>
<dbReference type="NCBIfam" id="NF002636">
    <property type="entry name" value="PRK02304.1-5"/>
    <property type="match status" value="1"/>
</dbReference>
<dbReference type="InterPro" id="IPR029057">
    <property type="entry name" value="PRTase-like"/>
</dbReference>
<sequence>MKQKILESIRVVADYPKEGVLFRDITTLLNNPVAFSMVIEHFKERYSGEQIDFVVGLESRGFIFGAPLAYALGLGFVPIRKKGKLPYAKVSASYDLEYGSDEIEIHIDAFAGIQNARVVLVDDLIATGGTVQSALKLIEKVGGKCVEACFLIDLVEFGGSKEIANSTKVYSLLQF</sequence>
<evidence type="ECO:0000313" key="14">
    <source>
        <dbReference type="Proteomes" id="UP000092884"/>
    </source>
</evidence>
<keyword evidence="14" id="KW-1185">Reference proteome</keyword>
<evidence type="ECO:0000256" key="8">
    <source>
        <dbReference type="ARBA" id="ARBA00022676"/>
    </source>
</evidence>
<keyword evidence="10 11" id="KW-0660">Purine salvage</keyword>
<comment type="pathway">
    <text evidence="4 11">Purine metabolism; AMP biosynthesis via salvage pathway; AMP from adenine: step 1/1.</text>
</comment>
<reference evidence="14" key="1">
    <citation type="submission" date="2016-07" db="EMBL/GenBank/DDBJ databases">
        <authorList>
            <person name="Florea S."/>
            <person name="Webb J.S."/>
            <person name="Jaromczyk J."/>
            <person name="Schardl C.L."/>
        </authorList>
    </citation>
    <scope>NUCLEOTIDE SEQUENCE [LARGE SCALE GENOMIC DNA]</scope>
    <source>
        <strain evidence="14">MIT 01-6242</strain>
    </source>
</reference>
<dbReference type="InterPro" id="IPR050054">
    <property type="entry name" value="UPRTase/APRTase"/>
</dbReference>
<evidence type="ECO:0000256" key="6">
    <source>
        <dbReference type="ARBA" id="ARBA00011893"/>
    </source>
</evidence>
<organism evidence="13 14">
    <name type="scientific">Helicobacter enhydrae</name>
    <dbReference type="NCBI Taxonomy" id="222136"/>
    <lineage>
        <taxon>Bacteria</taxon>
        <taxon>Pseudomonadati</taxon>
        <taxon>Campylobacterota</taxon>
        <taxon>Epsilonproteobacteria</taxon>
        <taxon>Campylobacterales</taxon>
        <taxon>Helicobacteraceae</taxon>
        <taxon>Helicobacter</taxon>
    </lineage>
</organism>
<keyword evidence="8 11" id="KW-0328">Glycosyltransferase</keyword>
<dbReference type="NCBIfam" id="TIGR01090">
    <property type="entry name" value="apt"/>
    <property type="match status" value="1"/>
</dbReference>
<dbReference type="GO" id="GO:0003999">
    <property type="term" value="F:adenine phosphoribosyltransferase activity"/>
    <property type="evidence" value="ECO:0007669"/>
    <property type="project" value="UniProtKB-UniRule"/>
</dbReference>
<dbReference type="KEGG" id="het:BBW65_00805"/>
<dbReference type="Pfam" id="PF00156">
    <property type="entry name" value="Pribosyltran"/>
    <property type="match status" value="1"/>
</dbReference>
<dbReference type="GO" id="GO:0006166">
    <property type="term" value="P:purine ribonucleoside salvage"/>
    <property type="evidence" value="ECO:0007669"/>
    <property type="project" value="UniProtKB-UniRule"/>
</dbReference>
<dbReference type="FunFam" id="3.40.50.2020:FF:000021">
    <property type="entry name" value="Adenine phosphoribosyltransferase"/>
    <property type="match status" value="1"/>
</dbReference>
<dbReference type="GO" id="GO:0044209">
    <property type="term" value="P:AMP salvage"/>
    <property type="evidence" value="ECO:0007669"/>
    <property type="project" value="UniProtKB-UniRule"/>
</dbReference>
<dbReference type="UniPathway" id="UPA00588">
    <property type="reaction ID" value="UER00646"/>
</dbReference>
<evidence type="ECO:0000256" key="4">
    <source>
        <dbReference type="ARBA" id="ARBA00004659"/>
    </source>
</evidence>
<comment type="catalytic activity">
    <reaction evidence="1 11">
        <text>AMP + diphosphate = 5-phospho-alpha-D-ribose 1-diphosphate + adenine</text>
        <dbReference type="Rhea" id="RHEA:16609"/>
        <dbReference type="ChEBI" id="CHEBI:16708"/>
        <dbReference type="ChEBI" id="CHEBI:33019"/>
        <dbReference type="ChEBI" id="CHEBI:58017"/>
        <dbReference type="ChEBI" id="CHEBI:456215"/>
        <dbReference type="EC" id="2.4.2.7"/>
    </reaction>
</comment>
<dbReference type="PANTHER" id="PTHR32315:SF3">
    <property type="entry name" value="ADENINE PHOSPHORIBOSYLTRANSFERASE"/>
    <property type="match status" value="1"/>
</dbReference>
<dbReference type="PANTHER" id="PTHR32315">
    <property type="entry name" value="ADENINE PHOSPHORIBOSYLTRANSFERASE"/>
    <property type="match status" value="1"/>
</dbReference>
<comment type="subunit">
    <text evidence="11">Homodimer.</text>
</comment>
<dbReference type="GO" id="GO:0005737">
    <property type="term" value="C:cytoplasm"/>
    <property type="evidence" value="ECO:0007669"/>
    <property type="project" value="UniProtKB-SubCell"/>
</dbReference>